<dbReference type="InterPro" id="IPR027396">
    <property type="entry name" value="DsrEFH-like"/>
</dbReference>
<dbReference type="Pfam" id="PF02635">
    <property type="entry name" value="DsrE"/>
    <property type="match status" value="1"/>
</dbReference>
<reference evidence="2" key="1">
    <citation type="journal article" date="2019" name="Int. J. Syst. Evol. Microbiol.">
        <title>The Global Catalogue of Microorganisms (GCM) 10K type strain sequencing project: providing services to taxonomists for standard genome sequencing and annotation.</title>
        <authorList>
            <consortium name="The Broad Institute Genomics Platform"/>
            <consortium name="The Broad Institute Genome Sequencing Center for Infectious Disease"/>
            <person name="Wu L."/>
            <person name="Ma J."/>
        </authorList>
    </citation>
    <scope>NUCLEOTIDE SEQUENCE [LARGE SCALE GENOMIC DNA]</scope>
    <source>
        <strain evidence="2">CGMCC 1.12606</strain>
    </source>
</reference>
<evidence type="ECO:0008006" key="3">
    <source>
        <dbReference type="Google" id="ProtNLM"/>
    </source>
</evidence>
<organism evidence="1 2">
    <name type="scientific">Muriicola marianensis</name>
    <dbReference type="NCBI Taxonomy" id="1324801"/>
    <lineage>
        <taxon>Bacteria</taxon>
        <taxon>Pseudomonadati</taxon>
        <taxon>Bacteroidota</taxon>
        <taxon>Flavobacteriia</taxon>
        <taxon>Flavobacteriales</taxon>
        <taxon>Flavobacteriaceae</taxon>
        <taxon>Muriicola</taxon>
    </lineage>
</organism>
<name>A0ABQ1QPR4_9FLAO</name>
<protein>
    <recommendedName>
        <fullName evidence="3">Sulfur reduction protein DsrE</fullName>
    </recommendedName>
</protein>
<dbReference type="InterPro" id="IPR003787">
    <property type="entry name" value="Sulphur_relay_DsrE/F-like"/>
</dbReference>
<comment type="caution">
    <text evidence="1">The sequence shown here is derived from an EMBL/GenBank/DDBJ whole genome shotgun (WGS) entry which is preliminary data.</text>
</comment>
<dbReference type="PANTHER" id="PTHR37691">
    <property type="entry name" value="BLR3518 PROTEIN"/>
    <property type="match status" value="1"/>
</dbReference>
<keyword evidence="2" id="KW-1185">Reference proteome</keyword>
<evidence type="ECO:0000313" key="1">
    <source>
        <dbReference type="EMBL" id="GGD39672.1"/>
    </source>
</evidence>
<proteinExistence type="predicted"/>
<dbReference type="EMBL" id="BMFH01000001">
    <property type="protein sequence ID" value="GGD39672.1"/>
    <property type="molecule type" value="Genomic_DNA"/>
</dbReference>
<evidence type="ECO:0000313" key="2">
    <source>
        <dbReference type="Proteomes" id="UP000625780"/>
    </source>
</evidence>
<gene>
    <name evidence="1" type="ORF">GCM10011361_03490</name>
</gene>
<sequence length="164" mass="18089">MLFTAQSKQAGPVIPTHGAVWPVENPDYKTRLDEPLKVVFDIMESPDSPDQINARIETAARFLNMHAQAGVPTENLHVAIIVHNKASKDIIKGGAYRERFGVENPNEQLVNDLLQAGVQVVFCGQSSLSRGFPRTETIEGVQLGLSAMTALIQFQNDGYRLVKF</sequence>
<accession>A0ABQ1QPR4</accession>
<dbReference type="Proteomes" id="UP000625780">
    <property type="component" value="Unassembled WGS sequence"/>
</dbReference>
<dbReference type="Gene3D" id="3.40.1260.10">
    <property type="entry name" value="DsrEFH-like"/>
    <property type="match status" value="1"/>
</dbReference>
<dbReference type="PANTHER" id="PTHR37691:SF1">
    <property type="entry name" value="BLR3518 PROTEIN"/>
    <property type="match status" value="1"/>
</dbReference>
<dbReference type="SUPFAM" id="SSF75169">
    <property type="entry name" value="DsrEFH-like"/>
    <property type="match status" value="1"/>
</dbReference>